<dbReference type="EMBL" id="MT143882">
    <property type="protein sequence ID" value="QJB04420.1"/>
    <property type="molecule type" value="Genomic_DNA"/>
</dbReference>
<evidence type="ECO:0000313" key="1">
    <source>
        <dbReference type="EMBL" id="QJB00564.1"/>
    </source>
</evidence>
<evidence type="ECO:0000313" key="2">
    <source>
        <dbReference type="EMBL" id="QJB04420.1"/>
    </source>
</evidence>
<reference evidence="1" key="1">
    <citation type="submission" date="2020-03" db="EMBL/GenBank/DDBJ databases">
        <title>The deep terrestrial virosphere.</title>
        <authorList>
            <person name="Holmfeldt K."/>
            <person name="Nilsson E."/>
            <person name="Simone D."/>
            <person name="Lopez-Fernandez M."/>
            <person name="Wu X."/>
            <person name="de Brujin I."/>
            <person name="Lundin D."/>
            <person name="Andersson A."/>
            <person name="Bertilsson S."/>
            <person name="Dopson M."/>
        </authorList>
    </citation>
    <scope>NUCLEOTIDE SEQUENCE</scope>
    <source>
        <strain evidence="1">MM171A00411</strain>
        <strain evidence="2">MM171B00292</strain>
    </source>
</reference>
<dbReference type="AlphaFoldDB" id="A0A6M3M0B6"/>
<organism evidence="1">
    <name type="scientific">viral metagenome</name>
    <dbReference type="NCBI Taxonomy" id="1070528"/>
    <lineage>
        <taxon>unclassified sequences</taxon>
        <taxon>metagenomes</taxon>
        <taxon>organismal metagenomes</taxon>
    </lineage>
</organism>
<protein>
    <recommendedName>
        <fullName evidence="3">TfoX N-terminal domain-containing protein</fullName>
    </recommendedName>
</protein>
<evidence type="ECO:0008006" key="3">
    <source>
        <dbReference type="Google" id="ProtNLM"/>
    </source>
</evidence>
<gene>
    <name evidence="1" type="ORF">MM171A00411_0026</name>
    <name evidence="2" type="ORF">MM171B00292_0021</name>
</gene>
<sequence>MKYLKDLVGFQNYGAWTNMLGGNYGVFGKGKLLAVVHLDDEEVVLIFNRKKKIVIYKDPILRRGEKMLGLTMEAMMGDINEAFKDK</sequence>
<accession>A0A6M3M0B6</accession>
<dbReference type="EMBL" id="MT143696">
    <property type="protein sequence ID" value="QJB00564.1"/>
    <property type="molecule type" value="Genomic_DNA"/>
</dbReference>
<proteinExistence type="predicted"/>
<name>A0A6M3M0B6_9ZZZZ</name>